<keyword evidence="2 10" id="KW-0808">Transferase</keyword>
<organism evidence="12 13">
    <name type="scientific">Venturia nashicola</name>
    <dbReference type="NCBI Taxonomy" id="86259"/>
    <lineage>
        <taxon>Eukaryota</taxon>
        <taxon>Fungi</taxon>
        <taxon>Dikarya</taxon>
        <taxon>Ascomycota</taxon>
        <taxon>Pezizomycotina</taxon>
        <taxon>Dothideomycetes</taxon>
        <taxon>Pleosporomycetidae</taxon>
        <taxon>Venturiales</taxon>
        <taxon>Venturiaceae</taxon>
        <taxon>Venturia</taxon>
    </lineage>
</organism>
<dbReference type="GO" id="GO:0016020">
    <property type="term" value="C:membrane"/>
    <property type="evidence" value="ECO:0007669"/>
    <property type="project" value="UniProtKB-SubCell"/>
</dbReference>
<dbReference type="OrthoDB" id="9909019at2759"/>
<keyword evidence="8 10" id="KW-0012">Acyltransferase</keyword>
<protein>
    <recommendedName>
        <fullName evidence="10">Palmitoyltransferase</fullName>
        <ecNumber evidence="10">2.3.1.225</ecNumber>
    </recommendedName>
</protein>
<dbReference type="GO" id="GO:0005794">
    <property type="term" value="C:Golgi apparatus"/>
    <property type="evidence" value="ECO:0007669"/>
    <property type="project" value="TreeGrafter"/>
</dbReference>
<dbReference type="GO" id="GO:0019706">
    <property type="term" value="F:protein-cysteine S-palmitoyltransferase activity"/>
    <property type="evidence" value="ECO:0007669"/>
    <property type="project" value="UniProtKB-EC"/>
</dbReference>
<dbReference type="PANTHER" id="PTHR22883:SF480">
    <property type="entry name" value="PALMITOYLTRANSFERASE SWF1"/>
    <property type="match status" value="1"/>
</dbReference>
<dbReference type="PROSITE" id="PS50216">
    <property type="entry name" value="DHHC"/>
    <property type="match status" value="1"/>
</dbReference>
<evidence type="ECO:0000256" key="8">
    <source>
        <dbReference type="ARBA" id="ARBA00023315"/>
    </source>
</evidence>
<dbReference type="EC" id="2.3.1.225" evidence="10"/>
<dbReference type="GO" id="GO:0006612">
    <property type="term" value="P:protein targeting to membrane"/>
    <property type="evidence" value="ECO:0007669"/>
    <property type="project" value="TreeGrafter"/>
</dbReference>
<dbReference type="Pfam" id="PF01529">
    <property type="entry name" value="DHHC"/>
    <property type="match status" value="1"/>
</dbReference>
<evidence type="ECO:0000256" key="2">
    <source>
        <dbReference type="ARBA" id="ARBA00022679"/>
    </source>
</evidence>
<comment type="similarity">
    <text evidence="10">Belongs to the DHHC palmitoyltransferase family.</text>
</comment>
<dbReference type="PANTHER" id="PTHR22883">
    <property type="entry name" value="ZINC FINGER DHHC DOMAIN CONTAINING PROTEIN"/>
    <property type="match status" value="1"/>
</dbReference>
<proteinExistence type="inferred from homology"/>
<evidence type="ECO:0000256" key="9">
    <source>
        <dbReference type="ARBA" id="ARBA00048048"/>
    </source>
</evidence>
<evidence type="ECO:0000313" key="13">
    <source>
        <dbReference type="Proteomes" id="UP000298493"/>
    </source>
</evidence>
<feature type="transmembrane region" description="Helical" evidence="10">
    <location>
        <begin position="200"/>
        <end position="219"/>
    </location>
</feature>
<dbReference type="GO" id="GO:0005783">
    <property type="term" value="C:endoplasmic reticulum"/>
    <property type="evidence" value="ECO:0007669"/>
    <property type="project" value="TreeGrafter"/>
</dbReference>
<dbReference type="EMBL" id="SNSC02000010">
    <property type="protein sequence ID" value="TID20671.1"/>
    <property type="molecule type" value="Genomic_DNA"/>
</dbReference>
<evidence type="ECO:0000256" key="3">
    <source>
        <dbReference type="ARBA" id="ARBA00022692"/>
    </source>
</evidence>
<comment type="catalytic activity">
    <reaction evidence="9 10">
        <text>L-cysteinyl-[protein] + hexadecanoyl-CoA = S-hexadecanoyl-L-cysteinyl-[protein] + CoA</text>
        <dbReference type="Rhea" id="RHEA:36683"/>
        <dbReference type="Rhea" id="RHEA-COMP:10131"/>
        <dbReference type="Rhea" id="RHEA-COMP:11032"/>
        <dbReference type="ChEBI" id="CHEBI:29950"/>
        <dbReference type="ChEBI" id="CHEBI:57287"/>
        <dbReference type="ChEBI" id="CHEBI:57379"/>
        <dbReference type="ChEBI" id="CHEBI:74151"/>
        <dbReference type="EC" id="2.3.1.225"/>
    </reaction>
</comment>
<evidence type="ECO:0000256" key="10">
    <source>
        <dbReference type="RuleBase" id="RU079119"/>
    </source>
</evidence>
<evidence type="ECO:0000259" key="11">
    <source>
        <dbReference type="Pfam" id="PF01529"/>
    </source>
</evidence>
<feature type="transmembrane region" description="Helical" evidence="10">
    <location>
        <begin position="73"/>
        <end position="93"/>
    </location>
</feature>
<sequence>MGLVRTFAILILAISVITFVAFFGRLPAFRNTPIGFLHRVVWIHLPRFCGGLDTILTGGRLSRTGASLLYEKHYVVTFFFLGLLTASVALFLPPTWPFVSGFQKSLIFLLVPLPYIFTYLCQLSGPNSSHIITAKTNRSHLRHYPFDHVLYHPDNICRTCVIPKPARSKHCSICKACVARSDHHCVWVNNCVGRGNYKHFLGLLFSTSLLLFYGSYLAISTLRPQVRDHFERFPSWHSSEYDSRGALTARFMAMWEHWIDILGTAFMVGGISRGGVGLLSTLTAPLPLGLLAYHIYLIWAGMTTNETSKWSDVREDMNDGEVFIADLKQSGIDSASTSVSSMDGVDGRHSEASFESEWPQRSRQFLIRTCDGQPPKNVQAQIADLVVQDSWRRTWHLGDVENIYDLGFWGNLMEALVN</sequence>
<name>A0A4Z1P820_9PEZI</name>
<comment type="caution">
    <text evidence="12">The sequence shown here is derived from an EMBL/GenBank/DDBJ whole genome shotgun (WGS) entry which is preliminary data.</text>
</comment>
<keyword evidence="5 10" id="KW-0472">Membrane</keyword>
<feature type="transmembrane region" description="Helical" evidence="10">
    <location>
        <begin position="276"/>
        <end position="299"/>
    </location>
</feature>
<feature type="transmembrane region" description="Helical" evidence="10">
    <location>
        <begin position="6"/>
        <end position="24"/>
    </location>
</feature>
<evidence type="ECO:0000256" key="5">
    <source>
        <dbReference type="ARBA" id="ARBA00023136"/>
    </source>
</evidence>
<dbReference type="Proteomes" id="UP000298493">
    <property type="component" value="Unassembled WGS sequence"/>
</dbReference>
<keyword evidence="7" id="KW-0449">Lipoprotein</keyword>
<dbReference type="STRING" id="86259.A0A4Z1P820"/>
<evidence type="ECO:0000256" key="7">
    <source>
        <dbReference type="ARBA" id="ARBA00023288"/>
    </source>
</evidence>
<keyword evidence="13" id="KW-1185">Reference proteome</keyword>
<reference evidence="12 13" key="1">
    <citation type="submission" date="2019-04" db="EMBL/GenBank/DDBJ databases">
        <title>High contiguity whole genome sequence and gene annotation resource for two Venturia nashicola isolates.</title>
        <authorList>
            <person name="Prokchorchik M."/>
            <person name="Won K."/>
            <person name="Lee Y."/>
            <person name="Choi E.D."/>
            <person name="Segonzac C."/>
            <person name="Sohn K.H."/>
        </authorList>
    </citation>
    <scope>NUCLEOTIDE SEQUENCE [LARGE SCALE GENOMIC DNA]</scope>
    <source>
        <strain evidence="12 13">PRI2</strain>
    </source>
</reference>
<dbReference type="InterPro" id="IPR039859">
    <property type="entry name" value="PFA4/ZDH16/20/ERF2-like"/>
</dbReference>
<feature type="transmembrane region" description="Helical" evidence="10">
    <location>
        <begin position="105"/>
        <end position="125"/>
    </location>
</feature>
<gene>
    <name evidence="12" type="ORF">E6O75_ATG05435</name>
</gene>
<evidence type="ECO:0000256" key="4">
    <source>
        <dbReference type="ARBA" id="ARBA00022989"/>
    </source>
</evidence>
<comment type="domain">
    <text evidence="10">The DHHC domain is required for palmitoyltransferase activity.</text>
</comment>
<keyword evidence="4 10" id="KW-1133">Transmembrane helix</keyword>
<evidence type="ECO:0000256" key="1">
    <source>
        <dbReference type="ARBA" id="ARBA00004141"/>
    </source>
</evidence>
<feature type="domain" description="Palmitoyltransferase DHHC" evidence="11">
    <location>
        <begin position="152"/>
        <end position="310"/>
    </location>
</feature>
<evidence type="ECO:0000256" key="6">
    <source>
        <dbReference type="ARBA" id="ARBA00023139"/>
    </source>
</evidence>
<accession>A0A4Z1P820</accession>
<keyword evidence="3 10" id="KW-0812">Transmembrane</keyword>
<dbReference type="AlphaFoldDB" id="A0A4Z1P820"/>
<keyword evidence="6" id="KW-0564">Palmitate</keyword>
<comment type="subcellular location">
    <subcellularLocation>
        <location evidence="1">Membrane</location>
        <topology evidence="1">Multi-pass membrane protein</topology>
    </subcellularLocation>
</comment>
<dbReference type="InterPro" id="IPR001594">
    <property type="entry name" value="Palmitoyltrfase_DHHC"/>
</dbReference>
<evidence type="ECO:0000313" key="12">
    <source>
        <dbReference type="EMBL" id="TID20671.1"/>
    </source>
</evidence>